<keyword evidence="2" id="KW-1185">Reference proteome</keyword>
<dbReference type="RefSeq" id="WP_254414243.1">
    <property type="nucleotide sequence ID" value="NZ_CP099631.1"/>
</dbReference>
<dbReference type="InterPro" id="IPR017026">
    <property type="entry name" value="ImuA"/>
</dbReference>
<organism evidence="1 2">
    <name type="scientific">Dyadobacter chenhuakuii</name>
    <dbReference type="NCBI Taxonomy" id="2909339"/>
    <lineage>
        <taxon>Bacteria</taxon>
        <taxon>Pseudomonadati</taxon>
        <taxon>Bacteroidota</taxon>
        <taxon>Cytophagia</taxon>
        <taxon>Cytophagales</taxon>
        <taxon>Spirosomataceae</taxon>
        <taxon>Dyadobacter</taxon>
    </lineage>
</organism>
<evidence type="ECO:0000313" key="2">
    <source>
        <dbReference type="Proteomes" id="UP001055420"/>
    </source>
</evidence>
<sequence length="245" mass="27163">METATDKNELITRLRAEILSLQGIRVASHHKQMGTGLGPIQDAFPQGAFPVGAMHEFISTDQRQSAATSGFMAALAGFIMKQDGICLWVGMHRTVFPPALSFFGVAPERVIFIDVKKERDLLWMIEEGLRCQALSAVVGQVQEIGLTASRRLQLACEQSRVTGLLHRINPRSMNPVAAVCRWQVTPLPTEGQNELPGVGHPRWNVQLLKIRNGQPGSWQVEWRNQNLKSIITQDSQHTGELLQVG</sequence>
<keyword evidence="1" id="KW-0614">Plasmid</keyword>
<dbReference type="Proteomes" id="UP001055420">
    <property type="component" value="Plasmid unnamed"/>
</dbReference>
<gene>
    <name evidence="1" type="ORF">NFI80_25340</name>
</gene>
<protein>
    <submittedName>
        <fullName evidence="1">Error-prone repair protein ImuA</fullName>
    </submittedName>
</protein>
<name>A0ABY5E776_9BACT</name>
<dbReference type="PIRSF" id="PIRSF034285">
    <property type="entry name" value="UCP034285"/>
    <property type="match status" value="1"/>
</dbReference>
<accession>A0ABY5E776</accession>
<dbReference type="EMBL" id="CP099631">
    <property type="protein sequence ID" value="UTM21801.1"/>
    <property type="molecule type" value="Genomic_DNA"/>
</dbReference>
<proteinExistence type="predicted"/>
<dbReference type="SUPFAM" id="SSF52540">
    <property type="entry name" value="P-loop containing nucleoside triphosphate hydrolases"/>
    <property type="match status" value="1"/>
</dbReference>
<reference evidence="1" key="1">
    <citation type="submission" date="2022-06" db="EMBL/GenBank/DDBJ databases">
        <title>Novel species in genus Dyadobacter.</title>
        <authorList>
            <person name="Ma C."/>
        </authorList>
    </citation>
    <scope>NUCLEOTIDE SEQUENCE</scope>
    <source>
        <strain evidence="1">CY22</strain>
        <plasmid evidence="1">unnamed</plasmid>
    </source>
</reference>
<geneLocation type="plasmid" evidence="1 2">
    <name>unnamed</name>
</geneLocation>
<dbReference type="Gene3D" id="3.40.50.300">
    <property type="entry name" value="P-loop containing nucleotide triphosphate hydrolases"/>
    <property type="match status" value="1"/>
</dbReference>
<dbReference type="InterPro" id="IPR027417">
    <property type="entry name" value="P-loop_NTPase"/>
</dbReference>
<evidence type="ECO:0000313" key="1">
    <source>
        <dbReference type="EMBL" id="UTM21801.1"/>
    </source>
</evidence>